<name>A0ABT3NWN6_9PROT</name>
<dbReference type="Gene3D" id="1.20.1050.10">
    <property type="match status" value="1"/>
</dbReference>
<evidence type="ECO:0000313" key="2">
    <source>
        <dbReference type="Proteomes" id="UP001526430"/>
    </source>
</evidence>
<comment type="caution">
    <text evidence="1">The sequence shown here is derived from an EMBL/GenBank/DDBJ whole genome shotgun (WGS) entry which is preliminary data.</text>
</comment>
<keyword evidence="2" id="KW-1185">Reference proteome</keyword>
<dbReference type="InterPro" id="IPR036282">
    <property type="entry name" value="Glutathione-S-Trfase_C_sf"/>
</dbReference>
<sequence length="117" mass="12603">MDDSIGRSVTRQPGLEAAMSALRPGDTRRHVGLPHIYGEAPAAVDAAKSYFLRQAQVVSDLLDDGRPWLMGEAFTGADILLTSCFGMALPYGLQLTETLTAYRARHRASGLRRGDAG</sequence>
<accession>A0ABT3NWN6</accession>
<evidence type="ECO:0000313" key="1">
    <source>
        <dbReference type="EMBL" id="MCW8086572.1"/>
    </source>
</evidence>
<gene>
    <name evidence="1" type="ORF">OF850_13110</name>
</gene>
<dbReference type="SUPFAM" id="SSF47616">
    <property type="entry name" value="GST C-terminal domain-like"/>
    <property type="match status" value="1"/>
</dbReference>
<dbReference type="EMBL" id="JAPFQI010000009">
    <property type="protein sequence ID" value="MCW8086572.1"/>
    <property type="molecule type" value="Genomic_DNA"/>
</dbReference>
<organism evidence="1 2">
    <name type="scientific">Sabulicella glaciei</name>
    <dbReference type="NCBI Taxonomy" id="2984948"/>
    <lineage>
        <taxon>Bacteria</taxon>
        <taxon>Pseudomonadati</taxon>
        <taxon>Pseudomonadota</taxon>
        <taxon>Alphaproteobacteria</taxon>
        <taxon>Acetobacterales</taxon>
        <taxon>Acetobacteraceae</taxon>
        <taxon>Sabulicella</taxon>
    </lineage>
</organism>
<reference evidence="1 2" key="1">
    <citation type="submission" date="2022-10" db="EMBL/GenBank/DDBJ databases">
        <title>Roseococcus glaciei nov., sp. nov., isolated from glacier.</title>
        <authorList>
            <person name="Liu Q."/>
            <person name="Xin Y.-H."/>
        </authorList>
    </citation>
    <scope>NUCLEOTIDE SEQUENCE [LARGE SCALE GENOMIC DNA]</scope>
    <source>
        <strain evidence="1 2">MDT2-1-1</strain>
    </source>
</reference>
<dbReference type="Proteomes" id="UP001526430">
    <property type="component" value="Unassembled WGS sequence"/>
</dbReference>
<protein>
    <submittedName>
        <fullName evidence="1">Glutathione S-transferase C-terminal domain-containing protein</fullName>
    </submittedName>
</protein>
<dbReference type="RefSeq" id="WP_301590642.1">
    <property type="nucleotide sequence ID" value="NZ_JAPFQI010000009.1"/>
</dbReference>
<proteinExistence type="predicted"/>